<feature type="region of interest" description="Disordered" evidence="1">
    <location>
        <begin position="28"/>
        <end position="52"/>
    </location>
</feature>
<keyword evidence="4" id="KW-1185">Reference proteome</keyword>
<comment type="caution">
    <text evidence="3">The sequence shown here is derived from an EMBL/GenBank/DDBJ whole genome shotgun (WGS) entry which is preliminary data.</text>
</comment>
<feature type="signal peptide" evidence="2">
    <location>
        <begin position="1"/>
        <end position="27"/>
    </location>
</feature>
<dbReference type="EMBL" id="SOFF01000004">
    <property type="protein sequence ID" value="TFB95055.1"/>
    <property type="molecule type" value="Genomic_DNA"/>
</dbReference>
<name>A0A5F0DDS0_9MICO</name>
<evidence type="ECO:0000256" key="2">
    <source>
        <dbReference type="SAM" id="SignalP"/>
    </source>
</evidence>
<evidence type="ECO:0000313" key="3">
    <source>
        <dbReference type="EMBL" id="TFB95055.1"/>
    </source>
</evidence>
<dbReference type="PROSITE" id="PS51257">
    <property type="entry name" value="PROKAR_LIPOPROTEIN"/>
    <property type="match status" value="1"/>
</dbReference>
<organism evidence="3 4">
    <name type="scientific">Cryobacterium luteum</name>
    <dbReference type="NCBI Taxonomy" id="1424661"/>
    <lineage>
        <taxon>Bacteria</taxon>
        <taxon>Bacillati</taxon>
        <taxon>Actinomycetota</taxon>
        <taxon>Actinomycetes</taxon>
        <taxon>Micrococcales</taxon>
        <taxon>Microbacteriaceae</taxon>
        <taxon>Cryobacterium</taxon>
    </lineage>
</organism>
<accession>A0A5F0DDS0</accession>
<reference evidence="3 4" key="1">
    <citation type="submission" date="2019-03" db="EMBL/GenBank/DDBJ databases">
        <title>Genomics of glacier-inhabiting Cryobacterium strains.</title>
        <authorList>
            <person name="Liu Q."/>
            <person name="Xin Y.-H."/>
        </authorList>
    </citation>
    <scope>NUCLEOTIDE SEQUENCE [LARGE SCALE GENOMIC DNA]</scope>
    <source>
        <strain evidence="3 4">Hh15</strain>
    </source>
</reference>
<protein>
    <recommendedName>
        <fullName evidence="5">Lipoprotein</fullName>
    </recommendedName>
</protein>
<sequence length="159" mass="16445">MKYTRILLAGALSAAALLLTGCVPTTAPPDATESAEPVPIPTITVTPDPSARTADSPLEPIDAYALCKAQTIGFYVGDPGLVTFADFASSMVVLRDDGKHFVYVEASDGNREPALVDVGASNCIVGGVIGAPEWTLFGSMVRVSEAELEGMVNMPGETG</sequence>
<keyword evidence="2" id="KW-0732">Signal</keyword>
<evidence type="ECO:0000256" key="1">
    <source>
        <dbReference type="SAM" id="MobiDB-lite"/>
    </source>
</evidence>
<dbReference type="OrthoDB" id="5007475at2"/>
<dbReference type="Proteomes" id="UP000297654">
    <property type="component" value="Unassembled WGS sequence"/>
</dbReference>
<feature type="chain" id="PRO_5022743344" description="Lipoprotein" evidence="2">
    <location>
        <begin position="28"/>
        <end position="159"/>
    </location>
</feature>
<evidence type="ECO:0008006" key="5">
    <source>
        <dbReference type="Google" id="ProtNLM"/>
    </source>
</evidence>
<dbReference type="RefSeq" id="WP_092112069.1">
    <property type="nucleotide sequence ID" value="NZ_FOCN01000020.1"/>
</dbReference>
<dbReference type="AlphaFoldDB" id="A0A5F0DDS0"/>
<proteinExistence type="predicted"/>
<gene>
    <name evidence="3" type="ORF">E3O10_01025</name>
</gene>
<evidence type="ECO:0000313" key="4">
    <source>
        <dbReference type="Proteomes" id="UP000297654"/>
    </source>
</evidence>